<dbReference type="PANTHER" id="PTHR40763">
    <property type="entry name" value="MEMBRANE PROTEIN-RELATED"/>
    <property type="match status" value="1"/>
</dbReference>
<evidence type="ECO:0000313" key="3">
    <source>
        <dbReference type="EMBL" id="QUX25975.1"/>
    </source>
</evidence>
<dbReference type="Pfam" id="PF08044">
    <property type="entry name" value="DUF1707"/>
    <property type="match status" value="1"/>
</dbReference>
<organism evidence="3 4">
    <name type="scientific">Nocardiopsis changdeensis</name>
    <dbReference type="NCBI Taxonomy" id="2831969"/>
    <lineage>
        <taxon>Bacteria</taxon>
        <taxon>Bacillati</taxon>
        <taxon>Actinomycetota</taxon>
        <taxon>Actinomycetes</taxon>
        <taxon>Streptosporangiales</taxon>
        <taxon>Nocardiopsidaceae</taxon>
        <taxon>Nocardiopsis</taxon>
    </lineage>
</organism>
<dbReference type="InterPro" id="IPR012551">
    <property type="entry name" value="DUF1707_SHOCT-like"/>
</dbReference>
<evidence type="ECO:0000256" key="1">
    <source>
        <dbReference type="SAM" id="MobiDB-lite"/>
    </source>
</evidence>
<evidence type="ECO:0000259" key="2">
    <source>
        <dbReference type="Pfam" id="PF08044"/>
    </source>
</evidence>
<feature type="domain" description="DUF1707" evidence="2">
    <location>
        <begin position="1"/>
        <end position="53"/>
    </location>
</feature>
<name>A0ABX8BWA3_9ACTN</name>
<keyword evidence="4" id="KW-1185">Reference proteome</keyword>
<dbReference type="PANTHER" id="PTHR40763:SF5">
    <property type="entry name" value="MEMBRANE PROTEIN"/>
    <property type="match status" value="1"/>
</dbReference>
<proteinExistence type="predicted"/>
<feature type="region of interest" description="Disordered" evidence="1">
    <location>
        <begin position="166"/>
        <end position="192"/>
    </location>
</feature>
<sequence>MRASHHDRDTVVERLRDAAAEGRLDPDEFDERLERALTAKTHADLNALTADLPAPQAALQQAAEQQRPPLVVQGGISGAALGPNRWQAPAHITAHGGLGGATLDFSRVQSHLPEIHVEAHGDTSGVTIVIPDGWAADTAGIDPGIGGLKDKTTPDRHPGTPLIRLTGTGGLGGVHIRHPNRRERRKLDTDPA</sequence>
<reference evidence="3 4" key="1">
    <citation type="submission" date="2021-05" db="EMBL/GenBank/DDBJ databases">
        <title>Direct Submission.</title>
        <authorList>
            <person name="Li K."/>
            <person name="Gao J."/>
        </authorList>
    </citation>
    <scope>NUCLEOTIDE SEQUENCE [LARGE SCALE GENOMIC DNA]</scope>
    <source>
        <strain evidence="3 4">Mg02</strain>
    </source>
</reference>
<protein>
    <submittedName>
        <fullName evidence="3">DUF1707 domain-containing protein</fullName>
    </submittedName>
</protein>
<dbReference type="Proteomes" id="UP000676079">
    <property type="component" value="Chromosome"/>
</dbReference>
<accession>A0ABX8BWA3</accession>
<evidence type="ECO:0000313" key="4">
    <source>
        <dbReference type="Proteomes" id="UP000676079"/>
    </source>
</evidence>
<feature type="compositionally biased region" description="Basic residues" evidence="1">
    <location>
        <begin position="175"/>
        <end position="184"/>
    </location>
</feature>
<dbReference type="EMBL" id="CP074133">
    <property type="protein sequence ID" value="QUX25975.1"/>
    <property type="molecule type" value="Genomic_DNA"/>
</dbReference>
<gene>
    <name evidence="3" type="ORF">KGD84_14875</name>
</gene>